<dbReference type="PANTHER" id="PTHR37804">
    <property type="entry name" value="CDAA REGULATORY PROTEIN CDAR"/>
    <property type="match status" value="1"/>
</dbReference>
<comment type="caution">
    <text evidence="2">The sequence shown here is derived from an EMBL/GenBank/DDBJ whole genome shotgun (WGS) entry which is preliminary data.</text>
</comment>
<keyword evidence="1" id="KW-0812">Transmembrane</keyword>
<reference evidence="2 3" key="1">
    <citation type="submission" date="2020-08" db="EMBL/GenBank/DDBJ databases">
        <title>Genomic Encyclopedia of Type Strains, Phase IV (KMG-IV): sequencing the most valuable type-strain genomes for metagenomic binning, comparative biology and taxonomic classification.</title>
        <authorList>
            <person name="Goeker M."/>
        </authorList>
    </citation>
    <scope>NUCLEOTIDE SEQUENCE [LARGE SCALE GENOMIC DNA]</scope>
    <source>
        <strain evidence="2 3">DSM 25799</strain>
    </source>
</reference>
<sequence length="256" mass="27672">MARPDDHSSAGSLQKLQEFLRFLFDKLSKLFDRIIFSKSGSIIVSLVAAIGICAAVNYQDINMRLTKSSQTSVELSNVPVETLYDSDEYEVSGVPDVVTVTLTGNATDIDVFRKQNDVKVTADLRSYGVGQTEVELSVENLPNDIDASISPSSVTADIQKKVTKQFTVTAELLLSSGQKSSDFESPKLKRSTVKVTGSTDQINSIRTVKALVDATGQTGSFETDAKLVAYDSDGNTVNVDFSPKTIHVTVSAKSDE</sequence>
<name>A0A7W8FW23_9FIRM</name>
<dbReference type="Gene3D" id="2.170.120.40">
    <property type="entry name" value="YbbR-like domain"/>
    <property type="match status" value="1"/>
</dbReference>
<organism evidence="2 3">
    <name type="scientific">Catenisphaera adipataccumulans</name>
    <dbReference type="NCBI Taxonomy" id="700500"/>
    <lineage>
        <taxon>Bacteria</taxon>
        <taxon>Bacillati</taxon>
        <taxon>Bacillota</taxon>
        <taxon>Erysipelotrichia</taxon>
        <taxon>Erysipelotrichales</taxon>
        <taxon>Erysipelotrichaceae</taxon>
        <taxon>Catenisphaera</taxon>
    </lineage>
</organism>
<keyword evidence="1" id="KW-1133">Transmembrane helix</keyword>
<keyword evidence="1" id="KW-0472">Membrane</keyword>
<gene>
    <name evidence="2" type="ORF">HNQ47_001814</name>
</gene>
<evidence type="ECO:0000313" key="3">
    <source>
        <dbReference type="Proteomes" id="UP000539953"/>
    </source>
</evidence>
<evidence type="ECO:0000256" key="1">
    <source>
        <dbReference type="SAM" id="Phobius"/>
    </source>
</evidence>
<dbReference type="AlphaFoldDB" id="A0A7W8FW23"/>
<dbReference type="EMBL" id="JACHHK010000008">
    <property type="protein sequence ID" value="MBB5183773.1"/>
    <property type="molecule type" value="Genomic_DNA"/>
</dbReference>
<proteinExistence type="predicted"/>
<dbReference type="Pfam" id="PF07949">
    <property type="entry name" value="YbbR"/>
    <property type="match status" value="2"/>
</dbReference>
<dbReference type="Proteomes" id="UP000539953">
    <property type="component" value="Unassembled WGS sequence"/>
</dbReference>
<evidence type="ECO:0000313" key="2">
    <source>
        <dbReference type="EMBL" id="MBB5183773.1"/>
    </source>
</evidence>
<keyword evidence="3" id="KW-1185">Reference proteome</keyword>
<dbReference type="PANTHER" id="PTHR37804:SF1">
    <property type="entry name" value="CDAA REGULATORY PROTEIN CDAR"/>
    <property type="match status" value="1"/>
</dbReference>
<feature type="transmembrane region" description="Helical" evidence="1">
    <location>
        <begin position="34"/>
        <end position="58"/>
    </location>
</feature>
<dbReference type="InterPro" id="IPR012505">
    <property type="entry name" value="YbbR"/>
</dbReference>
<accession>A0A7W8FW23</accession>
<dbReference type="RefSeq" id="WP_183329068.1">
    <property type="nucleotide sequence ID" value="NZ_JACHHK010000008.1"/>
</dbReference>
<dbReference type="InterPro" id="IPR053154">
    <property type="entry name" value="c-di-AMP_regulator"/>
</dbReference>
<protein>
    <submittedName>
        <fullName evidence="2">YbbR domain-containing protein</fullName>
    </submittedName>
</protein>
<dbReference type="Gene3D" id="2.170.120.30">
    <property type="match status" value="1"/>
</dbReference>